<evidence type="ECO:0000313" key="1">
    <source>
        <dbReference type="EMBL" id="PON65120.1"/>
    </source>
</evidence>
<dbReference type="InParanoid" id="A0A2P5CVP7"/>
<evidence type="ECO:0000313" key="2">
    <source>
        <dbReference type="Proteomes" id="UP000237000"/>
    </source>
</evidence>
<comment type="caution">
    <text evidence="1">The sequence shown here is derived from an EMBL/GenBank/DDBJ whole genome shotgun (WGS) entry which is preliminary data.</text>
</comment>
<keyword evidence="2" id="KW-1185">Reference proteome</keyword>
<proteinExistence type="predicted"/>
<dbReference type="AlphaFoldDB" id="A0A2P5CVP7"/>
<accession>A0A2P5CVP7</accession>
<gene>
    <name evidence="1" type="ORF">TorRG33x02_271780</name>
</gene>
<reference evidence="2" key="1">
    <citation type="submission" date="2016-06" db="EMBL/GenBank/DDBJ databases">
        <title>Parallel loss of symbiosis genes in relatives of nitrogen-fixing non-legume Parasponia.</title>
        <authorList>
            <person name="Van Velzen R."/>
            <person name="Holmer R."/>
            <person name="Bu F."/>
            <person name="Rutten L."/>
            <person name="Van Zeijl A."/>
            <person name="Liu W."/>
            <person name="Santuari L."/>
            <person name="Cao Q."/>
            <person name="Sharma T."/>
            <person name="Shen D."/>
            <person name="Roswanjaya Y."/>
            <person name="Wardhani T."/>
            <person name="Kalhor M.S."/>
            <person name="Jansen J."/>
            <person name="Van den Hoogen J."/>
            <person name="Gungor B."/>
            <person name="Hartog M."/>
            <person name="Hontelez J."/>
            <person name="Verver J."/>
            <person name="Yang W.-C."/>
            <person name="Schijlen E."/>
            <person name="Repin R."/>
            <person name="Schilthuizen M."/>
            <person name="Schranz E."/>
            <person name="Heidstra R."/>
            <person name="Miyata K."/>
            <person name="Fedorova E."/>
            <person name="Kohlen W."/>
            <person name="Bisseling T."/>
            <person name="Smit S."/>
            <person name="Geurts R."/>
        </authorList>
    </citation>
    <scope>NUCLEOTIDE SEQUENCE [LARGE SCALE GENOMIC DNA]</scope>
    <source>
        <strain evidence="2">cv. RG33-2</strain>
    </source>
</reference>
<organism evidence="1 2">
    <name type="scientific">Trema orientale</name>
    <name type="common">Charcoal tree</name>
    <name type="synonym">Celtis orientalis</name>
    <dbReference type="NCBI Taxonomy" id="63057"/>
    <lineage>
        <taxon>Eukaryota</taxon>
        <taxon>Viridiplantae</taxon>
        <taxon>Streptophyta</taxon>
        <taxon>Embryophyta</taxon>
        <taxon>Tracheophyta</taxon>
        <taxon>Spermatophyta</taxon>
        <taxon>Magnoliopsida</taxon>
        <taxon>eudicotyledons</taxon>
        <taxon>Gunneridae</taxon>
        <taxon>Pentapetalae</taxon>
        <taxon>rosids</taxon>
        <taxon>fabids</taxon>
        <taxon>Rosales</taxon>
        <taxon>Cannabaceae</taxon>
        <taxon>Trema</taxon>
    </lineage>
</organism>
<dbReference type="Proteomes" id="UP000237000">
    <property type="component" value="Unassembled WGS sequence"/>
</dbReference>
<dbReference type="EMBL" id="JXTC01000323">
    <property type="protein sequence ID" value="PON65120.1"/>
    <property type="molecule type" value="Genomic_DNA"/>
</dbReference>
<protein>
    <submittedName>
        <fullName evidence="1">Uncharacterized protein</fullName>
    </submittedName>
</protein>
<name>A0A2P5CVP7_TREOI</name>
<sequence>MTNWESPSKIMKFILREMAISIASEAAIASARSGLTCGKWDVRADKIPPSWSLATVAAVTLDWECEMSKLIFTQSSGGGSQPFVIATSPVFETKVSLKP</sequence>